<dbReference type="Pfam" id="PF21537">
    <property type="entry name" value="DUF1980_C"/>
    <property type="match status" value="1"/>
</dbReference>
<evidence type="ECO:0000256" key="2">
    <source>
        <dbReference type="SAM" id="Phobius"/>
    </source>
</evidence>
<gene>
    <name evidence="4" type="ORF">CLV72_101763</name>
</gene>
<dbReference type="EMBL" id="PVZC01000001">
    <property type="protein sequence ID" value="PRY02162.1"/>
    <property type="molecule type" value="Genomic_DNA"/>
</dbReference>
<comment type="caution">
    <text evidence="4">The sequence shown here is derived from an EMBL/GenBank/DDBJ whole genome shotgun (WGS) entry which is preliminary data.</text>
</comment>
<keyword evidence="5" id="KW-1185">Reference proteome</keyword>
<keyword evidence="2" id="KW-0812">Transmembrane</keyword>
<dbReference type="PROSITE" id="PS51257">
    <property type="entry name" value="PROKAR_LIPOPROTEIN"/>
    <property type="match status" value="1"/>
</dbReference>
<reference evidence="4 5" key="1">
    <citation type="submission" date="2018-03" db="EMBL/GenBank/DDBJ databases">
        <title>Genomic Encyclopedia of Archaeal and Bacterial Type Strains, Phase II (KMG-II): from individual species to whole genera.</title>
        <authorList>
            <person name="Goeker M."/>
        </authorList>
    </citation>
    <scope>NUCLEOTIDE SEQUENCE [LARGE SCALE GENOMIC DNA]</scope>
    <source>
        <strain evidence="4 5">DSM 45601</strain>
    </source>
</reference>
<dbReference type="Proteomes" id="UP000237846">
    <property type="component" value="Unassembled WGS sequence"/>
</dbReference>
<dbReference type="AlphaFoldDB" id="A0A2T0QE42"/>
<dbReference type="InterPro" id="IPR015402">
    <property type="entry name" value="DUF1980"/>
</dbReference>
<evidence type="ECO:0000313" key="5">
    <source>
        <dbReference type="Proteomes" id="UP000237846"/>
    </source>
</evidence>
<sequence>MVAAVNRMAQGMVLVLLGAAALGCTLASDLYLNYVQGAFRPFLAAAGAVLALLGAARVAAELRRTLRPPAEDGTAEAVAQGGDGGEAHGDPHDHAHGAPRVAWLLLLPAIFVFVVSPPPLGAFTAETGQRAEPPAEAAAGPAAAALEPLPEADGPVAIELKDFLMRAWLADPGLEGREVQLTGFVTESDEGGWYLTRLEMNCCAADAIVNQVVVSGAEAPPTDSWVSVVGTWVPPQGDTSEQVPTPELAALTVIGLDAPPDPYE</sequence>
<name>A0A2T0QE42_9ACTN</name>
<feature type="domain" description="DUF1980" evidence="3">
    <location>
        <begin position="175"/>
        <end position="263"/>
    </location>
</feature>
<evidence type="ECO:0000313" key="4">
    <source>
        <dbReference type="EMBL" id="PRY02162.1"/>
    </source>
</evidence>
<keyword evidence="2" id="KW-1133">Transmembrane helix</keyword>
<keyword evidence="2" id="KW-0472">Membrane</keyword>
<feature type="region of interest" description="Disordered" evidence="1">
    <location>
        <begin position="67"/>
        <end position="93"/>
    </location>
</feature>
<dbReference type="NCBIfam" id="TIGR03943">
    <property type="entry name" value="TIGR03943 family putative permease subunit"/>
    <property type="match status" value="1"/>
</dbReference>
<feature type="transmembrane region" description="Helical" evidence="2">
    <location>
        <begin position="101"/>
        <end position="120"/>
    </location>
</feature>
<dbReference type="InterPro" id="IPR048447">
    <property type="entry name" value="DUF1980_C"/>
</dbReference>
<protein>
    <submittedName>
        <fullName evidence="4">Putative repeat protein (TIGR03943 family)</fullName>
    </submittedName>
</protein>
<accession>A0A2T0QE42</accession>
<evidence type="ECO:0000256" key="1">
    <source>
        <dbReference type="SAM" id="MobiDB-lite"/>
    </source>
</evidence>
<evidence type="ECO:0000259" key="3">
    <source>
        <dbReference type="Pfam" id="PF21537"/>
    </source>
</evidence>
<organism evidence="4 5">
    <name type="scientific">Allonocardiopsis opalescens</name>
    <dbReference type="NCBI Taxonomy" id="1144618"/>
    <lineage>
        <taxon>Bacteria</taxon>
        <taxon>Bacillati</taxon>
        <taxon>Actinomycetota</taxon>
        <taxon>Actinomycetes</taxon>
        <taxon>Streptosporangiales</taxon>
        <taxon>Allonocardiopsis</taxon>
    </lineage>
</organism>
<feature type="transmembrane region" description="Helical" evidence="2">
    <location>
        <begin position="37"/>
        <end position="60"/>
    </location>
</feature>
<proteinExistence type="predicted"/>